<dbReference type="PROSITE" id="PS50894">
    <property type="entry name" value="HPT"/>
    <property type="match status" value="1"/>
</dbReference>
<keyword evidence="6" id="KW-1185">Reference proteome</keyword>
<dbReference type="InterPro" id="IPR008207">
    <property type="entry name" value="Sig_transdc_His_kin_Hpt_dom"/>
</dbReference>
<evidence type="ECO:0000256" key="1">
    <source>
        <dbReference type="ARBA" id="ARBA00023012"/>
    </source>
</evidence>
<evidence type="ECO:0000313" key="6">
    <source>
        <dbReference type="Proteomes" id="UP000199470"/>
    </source>
</evidence>
<feature type="modified residue" description="Phosphohistidine" evidence="2">
    <location>
        <position position="74"/>
    </location>
</feature>
<sequence>MRPPRPPAANDDAATAAAADPVLDTADGLRRLMGARPLYHQLLRRFAGDYADTAAHLRQSLDAGQTDAAGRLAHMLKGAAGLIGAGQVCALAAAIDTALRGGRHHRDGDGGNRSGDGGCNSGGGSAVPAAAAPPAAEAWEALDGLERALGQLFERIEQIARLERLTAQTAMAAANPTAEAAAAATAMAAIPAAQLCAQLAQLLRDGDGAAIDLLEGAAAQLAAHLGGPAWRRLDAAAQRFDFEAALAVLAAGDGAGDDGAPLSG</sequence>
<proteinExistence type="predicted"/>
<organism evidence="5 6">
    <name type="scientific">Rugamonas rubra</name>
    <dbReference type="NCBI Taxonomy" id="758825"/>
    <lineage>
        <taxon>Bacteria</taxon>
        <taxon>Pseudomonadati</taxon>
        <taxon>Pseudomonadota</taxon>
        <taxon>Betaproteobacteria</taxon>
        <taxon>Burkholderiales</taxon>
        <taxon>Oxalobacteraceae</taxon>
        <taxon>Telluria group</taxon>
        <taxon>Rugamonas</taxon>
    </lineage>
</organism>
<keyword evidence="1" id="KW-0902">Two-component regulatory system</keyword>
<name>A0A1I4UTU6_9BURK</name>
<dbReference type="EMBL" id="FOTW01000050">
    <property type="protein sequence ID" value="SFM92328.1"/>
    <property type="molecule type" value="Genomic_DNA"/>
</dbReference>
<dbReference type="OrthoDB" id="8757919at2"/>
<dbReference type="GO" id="GO:0004672">
    <property type="term" value="F:protein kinase activity"/>
    <property type="evidence" value="ECO:0007669"/>
    <property type="project" value="UniProtKB-ARBA"/>
</dbReference>
<dbReference type="RefSeq" id="WP_093391244.1">
    <property type="nucleotide sequence ID" value="NZ_FOTW01000050.1"/>
</dbReference>
<protein>
    <submittedName>
        <fullName evidence="5">Hpt domain-containing protein</fullName>
    </submittedName>
</protein>
<evidence type="ECO:0000313" key="5">
    <source>
        <dbReference type="EMBL" id="SFM92328.1"/>
    </source>
</evidence>
<dbReference type="Gene3D" id="1.20.120.160">
    <property type="entry name" value="HPT domain"/>
    <property type="match status" value="1"/>
</dbReference>
<reference evidence="5 6" key="1">
    <citation type="submission" date="2016-10" db="EMBL/GenBank/DDBJ databases">
        <authorList>
            <person name="de Groot N.N."/>
        </authorList>
    </citation>
    <scope>NUCLEOTIDE SEQUENCE [LARGE SCALE GENOMIC DNA]</scope>
    <source>
        <strain evidence="5 6">ATCC 43154</strain>
    </source>
</reference>
<gene>
    <name evidence="5" type="ORF">SAMN02982985_05805</name>
</gene>
<feature type="region of interest" description="Disordered" evidence="3">
    <location>
        <begin position="101"/>
        <end position="130"/>
    </location>
</feature>
<feature type="compositionally biased region" description="Gly residues" evidence="3">
    <location>
        <begin position="111"/>
        <end position="125"/>
    </location>
</feature>
<evidence type="ECO:0000256" key="2">
    <source>
        <dbReference type="PROSITE-ProRule" id="PRU00110"/>
    </source>
</evidence>
<dbReference type="SUPFAM" id="SSF47226">
    <property type="entry name" value="Histidine-containing phosphotransfer domain, HPT domain"/>
    <property type="match status" value="1"/>
</dbReference>
<evidence type="ECO:0000259" key="4">
    <source>
        <dbReference type="PROSITE" id="PS50894"/>
    </source>
</evidence>
<dbReference type="Pfam" id="PF01627">
    <property type="entry name" value="Hpt"/>
    <property type="match status" value="1"/>
</dbReference>
<keyword evidence="2" id="KW-0597">Phosphoprotein</keyword>
<evidence type="ECO:0000256" key="3">
    <source>
        <dbReference type="SAM" id="MobiDB-lite"/>
    </source>
</evidence>
<dbReference type="STRING" id="758825.SAMN02982985_05805"/>
<accession>A0A1I4UTU6</accession>
<feature type="domain" description="HPt" evidence="4">
    <location>
        <begin position="35"/>
        <end position="145"/>
    </location>
</feature>
<dbReference type="GO" id="GO:0000160">
    <property type="term" value="P:phosphorelay signal transduction system"/>
    <property type="evidence" value="ECO:0007669"/>
    <property type="project" value="UniProtKB-KW"/>
</dbReference>
<dbReference type="AlphaFoldDB" id="A0A1I4UTU6"/>
<dbReference type="InterPro" id="IPR036641">
    <property type="entry name" value="HPT_dom_sf"/>
</dbReference>
<dbReference type="Proteomes" id="UP000199470">
    <property type="component" value="Unassembled WGS sequence"/>
</dbReference>